<dbReference type="PANTHER" id="PTHR19328">
    <property type="entry name" value="HEDGEHOG-INTERACTING PROTEIN"/>
    <property type="match status" value="1"/>
</dbReference>
<dbReference type="InterPro" id="IPR011041">
    <property type="entry name" value="Quinoprot_gluc/sorb_DH_b-prop"/>
</dbReference>
<accession>A0A380TBW2</accession>
<organism evidence="2">
    <name type="scientific">metagenome</name>
    <dbReference type="NCBI Taxonomy" id="256318"/>
    <lineage>
        <taxon>unclassified sequences</taxon>
        <taxon>metagenomes</taxon>
    </lineage>
</organism>
<sequence>MRNGATLKARRPWPRFIERRRLTAAVVLALALLATPARADRPPGTATYPTEHGTVRLQTVADGLEHPWAIAFLPDGRLLVTERPGRLRIVAEDGRLSLPVTGVPAVYAEGQGGLLDVAIDPRFSDNELIYFSFAEAGSGGAGTAVGRGRLIADKAGAARLDDVAVIFRQQPKVRGGLHFGSRLVFGRDGTLFVTLGERYQRERAQRPSEHLGKLVRINADGTPPVDNPFANTPGALPEIYSLGHRNVQGAALHPVTGRLWTIEHGARGGDEINAPEAGKNYGWPIITYGIDYSGARIGEGTAKEGLEQPLYYWDPSIAPSGAAFYTGTRFPAWDGNLFVGALKSRLLVRLELDGTKVVHEERLLADLQERIRDVRVGPDGFLYLATDSPVGRILRLMPDGPGND</sequence>
<reference evidence="2" key="1">
    <citation type="submission" date="2018-07" db="EMBL/GenBank/DDBJ databases">
        <authorList>
            <person name="Quirk P.G."/>
            <person name="Krulwich T.A."/>
        </authorList>
    </citation>
    <scope>NUCLEOTIDE SEQUENCE</scope>
</reference>
<dbReference type="Gene3D" id="2.120.10.30">
    <property type="entry name" value="TolB, C-terminal domain"/>
    <property type="match status" value="1"/>
</dbReference>
<dbReference type="InterPro" id="IPR011042">
    <property type="entry name" value="6-blade_b-propeller_TolB-like"/>
</dbReference>
<dbReference type="PANTHER" id="PTHR19328:SF75">
    <property type="entry name" value="ALDOSE SUGAR DEHYDROGENASE YLII"/>
    <property type="match status" value="1"/>
</dbReference>
<proteinExistence type="predicted"/>
<name>A0A380TBW2_9ZZZZ</name>
<dbReference type="Pfam" id="PF07995">
    <property type="entry name" value="GSDH"/>
    <property type="match status" value="1"/>
</dbReference>
<dbReference type="AlphaFoldDB" id="A0A380TBW2"/>
<dbReference type="EC" id="1.1.5.-" evidence="2"/>
<dbReference type="EMBL" id="UIDG01000121">
    <property type="protein sequence ID" value="SUS05725.1"/>
    <property type="molecule type" value="Genomic_DNA"/>
</dbReference>
<protein>
    <submittedName>
        <fullName evidence="2">Aldose sugar dehydrogenase YliI</fullName>
        <ecNumber evidence="2">1.1.5.-</ecNumber>
    </submittedName>
</protein>
<dbReference type="InterPro" id="IPR012938">
    <property type="entry name" value="Glc/Sorbosone_DH"/>
</dbReference>
<evidence type="ECO:0000313" key="2">
    <source>
        <dbReference type="EMBL" id="SUS05725.1"/>
    </source>
</evidence>
<dbReference type="SUPFAM" id="SSF50952">
    <property type="entry name" value="Soluble quinoprotein glucose dehydrogenase"/>
    <property type="match status" value="1"/>
</dbReference>
<dbReference type="GO" id="GO:0016491">
    <property type="term" value="F:oxidoreductase activity"/>
    <property type="evidence" value="ECO:0007669"/>
    <property type="project" value="UniProtKB-KW"/>
</dbReference>
<evidence type="ECO:0000259" key="1">
    <source>
        <dbReference type="Pfam" id="PF07995"/>
    </source>
</evidence>
<gene>
    <name evidence="2" type="primary">yliI</name>
    <name evidence="2" type="ORF">DF3PB_2070002</name>
</gene>
<keyword evidence="2" id="KW-0560">Oxidoreductase</keyword>
<feature type="domain" description="Glucose/Sorbosone dehydrogenase" evidence="1">
    <location>
        <begin position="64"/>
        <end position="395"/>
    </location>
</feature>